<name>A0A9P8HXF9_9PEZI</name>
<dbReference type="OrthoDB" id="5578329at2759"/>
<dbReference type="Proteomes" id="UP000698800">
    <property type="component" value="Unassembled WGS sequence"/>
</dbReference>
<dbReference type="AlphaFoldDB" id="A0A9P8HXF9"/>
<dbReference type="Pfam" id="PF05032">
    <property type="entry name" value="Spo12"/>
    <property type="match status" value="1"/>
</dbReference>
<proteinExistence type="predicted"/>
<feature type="region of interest" description="Disordered" evidence="1">
    <location>
        <begin position="1"/>
        <end position="40"/>
    </location>
</feature>
<organism evidence="2 3">
    <name type="scientific">Glutinoglossum americanum</name>
    <dbReference type="NCBI Taxonomy" id="1670608"/>
    <lineage>
        <taxon>Eukaryota</taxon>
        <taxon>Fungi</taxon>
        <taxon>Dikarya</taxon>
        <taxon>Ascomycota</taxon>
        <taxon>Pezizomycotina</taxon>
        <taxon>Geoglossomycetes</taxon>
        <taxon>Geoglossales</taxon>
        <taxon>Geoglossaceae</taxon>
        <taxon>Glutinoglossum</taxon>
    </lineage>
</organism>
<dbReference type="EMBL" id="JAGHQL010000148">
    <property type="protein sequence ID" value="KAH0537384.1"/>
    <property type="molecule type" value="Genomic_DNA"/>
</dbReference>
<dbReference type="InterPro" id="IPR007727">
    <property type="entry name" value="Spo12"/>
</dbReference>
<sequence>MSSINSNPAILSDRDVNTSEPKTIGGESSMDFGPGNKKSLEYHRQMLQSKLKNEDGVPQYVSPSDGIMSPCTAKLSAYKNKHFMK</sequence>
<protein>
    <submittedName>
        <fullName evidence="2">Uncharacterized protein</fullName>
    </submittedName>
</protein>
<keyword evidence="3" id="KW-1185">Reference proteome</keyword>
<accession>A0A9P8HXF9</accession>
<evidence type="ECO:0000313" key="2">
    <source>
        <dbReference type="EMBL" id="KAH0537384.1"/>
    </source>
</evidence>
<comment type="caution">
    <text evidence="2">The sequence shown here is derived from an EMBL/GenBank/DDBJ whole genome shotgun (WGS) entry which is preliminary data.</text>
</comment>
<evidence type="ECO:0000256" key="1">
    <source>
        <dbReference type="SAM" id="MobiDB-lite"/>
    </source>
</evidence>
<reference evidence="2" key="1">
    <citation type="submission" date="2021-03" db="EMBL/GenBank/DDBJ databases">
        <title>Comparative genomics and phylogenomic investigation of the class Geoglossomycetes provide insights into ecological specialization and systematics.</title>
        <authorList>
            <person name="Melie T."/>
            <person name="Pirro S."/>
            <person name="Miller A.N."/>
            <person name="Quandt A."/>
        </authorList>
    </citation>
    <scope>NUCLEOTIDE SEQUENCE</scope>
    <source>
        <strain evidence="2">GBOQ0MN5Z8</strain>
    </source>
</reference>
<gene>
    <name evidence="2" type="ORF">FGG08_005826</name>
</gene>
<evidence type="ECO:0000313" key="3">
    <source>
        <dbReference type="Proteomes" id="UP000698800"/>
    </source>
</evidence>